<evidence type="ECO:0000256" key="4">
    <source>
        <dbReference type="ARBA" id="ARBA00023163"/>
    </source>
</evidence>
<sequence>MVGATALSLEGLVAVDADVVRLRRGDLNALSELITRYQNRLYRYLLRIVRQPAEAEDLFQQTWLRVVEKIRSFDASRNFDAWLFTLARNLAIDHLRRIRPQSLDEPLANSWHGETVADRIPCKDHTPLDHALAAERRTEINDAMARLPMMYREVLTLRFEDEMKIEEIAQVTAVPVSTVKSRLRRSLEQLRYALEARYPGGTWQ</sequence>
<dbReference type="GO" id="GO:0016987">
    <property type="term" value="F:sigma factor activity"/>
    <property type="evidence" value="ECO:0007669"/>
    <property type="project" value="UniProtKB-KW"/>
</dbReference>
<accession>A0A7V8SYR3</accession>
<dbReference type="PANTHER" id="PTHR43133:SF62">
    <property type="entry name" value="RNA POLYMERASE SIGMA FACTOR SIGZ"/>
    <property type="match status" value="1"/>
</dbReference>
<dbReference type="Gene3D" id="1.10.10.10">
    <property type="entry name" value="Winged helix-like DNA-binding domain superfamily/Winged helix DNA-binding domain"/>
    <property type="match status" value="1"/>
</dbReference>
<dbReference type="AlphaFoldDB" id="A0A7V8SYR3"/>
<evidence type="ECO:0000313" key="8">
    <source>
        <dbReference type="Proteomes" id="UP000567293"/>
    </source>
</evidence>
<dbReference type="SUPFAM" id="SSF88946">
    <property type="entry name" value="Sigma2 domain of RNA polymerase sigma factors"/>
    <property type="match status" value="1"/>
</dbReference>
<protein>
    <submittedName>
        <fullName evidence="7">Sigma-70 family RNA polymerase sigma factor</fullName>
    </submittedName>
</protein>
<keyword evidence="2" id="KW-0805">Transcription regulation</keyword>
<dbReference type="Pfam" id="PF08281">
    <property type="entry name" value="Sigma70_r4_2"/>
    <property type="match status" value="1"/>
</dbReference>
<dbReference type="InterPro" id="IPR036388">
    <property type="entry name" value="WH-like_DNA-bd_sf"/>
</dbReference>
<dbReference type="InterPro" id="IPR014284">
    <property type="entry name" value="RNA_pol_sigma-70_dom"/>
</dbReference>
<dbReference type="InterPro" id="IPR007627">
    <property type="entry name" value="RNA_pol_sigma70_r2"/>
</dbReference>
<dbReference type="GO" id="GO:0006352">
    <property type="term" value="P:DNA-templated transcription initiation"/>
    <property type="evidence" value="ECO:0007669"/>
    <property type="project" value="InterPro"/>
</dbReference>
<gene>
    <name evidence="7" type="ORF">HRJ53_19835</name>
</gene>
<keyword evidence="3" id="KW-0731">Sigma factor</keyword>
<keyword evidence="8" id="KW-1185">Reference proteome</keyword>
<dbReference type="EMBL" id="JACDQQ010001900">
    <property type="protein sequence ID" value="MBA0087241.1"/>
    <property type="molecule type" value="Genomic_DNA"/>
</dbReference>
<comment type="caution">
    <text evidence="7">The sequence shown here is derived from an EMBL/GenBank/DDBJ whole genome shotgun (WGS) entry which is preliminary data.</text>
</comment>
<dbReference type="InterPro" id="IPR013249">
    <property type="entry name" value="RNA_pol_sigma70_r4_t2"/>
</dbReference>
<feature type="domain" description="RNA polymerase sigma-70 region 2" evidence="5">
    <location>
        <begin position="33"/>
        <end position="97"/>
    </location>
</feature>
<dbReference type="SUPFAM" id="SSF88659">
    <property type="entry name" value="Sigma3 and sigma4 domains of RNA polymerase sigma factors"/>
    <property type="match status" value="1"/>
</dbReference>
<organism evidence="7 8">
    <name type="scientific">Candidatus Acidiferrum panamense</name>
    <dbReference type="NCBI Taxonomy" id="2741543"/>
    <lineage>
        <taxon>Bacteria</taxon>
        <taxon>Pseudomonadati</taxon>
        <taxon>Acidobacteriota</taxon>
        <taxon>Terriglobia</taxon>
        <taxon>Candidatus Acidiferrales</taxon>
        <taxon>Candidatus Acidiferrum</taxon>
    </lineage>
</organism>
<dbReference type="InterPro" id="IPR039425">
    <property type="entry name" value="RNA_pol_sigma-70-like"/>
</dbReference>
<proteinExistence type="inferred from homology"/>
<dbReference type="Proteomes" id="UP000567293">
    <property type="component" value="Unassembled WGS sequence"/>
</dbReference>
<comment type="similarity">
    <text evidence="1">Belongs to the sigma-70 factor family. ECF subfamily.</text>
</comment>
<dbReference type="CDD" id="cd06171">
    <property type="entry name" value="Sigma70_r4"/>
    <property type="match status" value="1"/>
</dbReference>
<evidence type="ECO:0000256" key="3">
    <source>
        <dbReference type="ARBA" id="ARBA00023082"/>
    </source>
</evidence>
<dbReference type="Pfam" id="PF04542">
    <property type="entry name" value="Sigma70_r2"/>
    <property type="match status" value="1"/>
</dbReference>
<dbReference type="InterPro" id="IPR013325">
    <property type="entry name" value="RNA_pol_sigma_r2"/>
</dbReference>
<dbReference type="NCBIfam" id="TIGR02937">
    <property type="entry name" value="sigma70-ECF"/>
    <property type="match status" value="1"/>
</dbReference>
<evidence type="ECO:0000256" key="2">
    <source>
        <dbReference type="ARBA" id="ARBA00023015"/>
    </source>
</evidence>
<name>A0A7V8SYR3_9BACT</name>
<evidence type="ECO:0000313" key="7">
    <source>
        <dbReference type="EMBL" id="MBA0087241.1"/>
    </source>
</evidence>
<dbReference type="InterPro" id="IPR013324">
    <property type="entry name" value="RNA_pol_sigma_r3/r4-like"/>
</dbReference>
<keyword evidence="4" id="KW-0804">Transcription</keyword>
<evidence type="ECO:0000259" key="6">
    <source>
        <dbReference type="Pfam" id="PF08281"/>
    </source>
</evidence>
<dbReference type="GO" id="GO:0003677">
    <property type="term" value="F:DNA binding"/>
    <property type="evidence" value="ECO:0007669"/>
    <property type="project" value="InterPro"/>
</dbReference>
<dbReference type="PANTHER" id="PTHR43133">
    <property type="entry name" value="RNA POLYMERASE ECF-TYPE SIGMA FACTO"/>
    <property type="match status" value="1"/>
</dbReference>
<evidence type="ECO:0000259" key="5">
    <source>
        <dbReference type="Pfam" id="PF04542"/>
    </source>
</evidence>
<dbReference type="Gene3D" id="1.10.1740.10">
    <property type="match status" value="1"/>
</dbReference>
<evidence type="ECO:0000256" key="1">
    <source>
        <dbReference type="ARBA" id="ARBA00010641"/>
    </source>
</evidence>
<reference evidence="7" key="1">
    <citation type="submission" date="2020-06" db="EMBL/GenBank/DDBJ databases">
        <title>Legume-microbial interactions unlock mineral nutrients during tropical forest succession.</title>
        <authorList>
            <person name="Epihov D.Z."/>
        </authorList>
    </citation>
    <scope>NUCLEOTIDE SEQUENCE [LARGE SCALE GENOMIC DNA]</scope>
    <source>
        <strain evidence="7">Pan2503</strain>
    </source>
</reference>
<feature type="domain" description="RNA polymerase sigma factor 70 region 4 type 2" evidence="6">
    <location>
        <begin position="139"/>
        <end position="190"/>
    </location>
</feature>